<dbReference type="Proteomes" id="UP000318017">
    <property type="component" value="Chromosome"/>
</dbReference>
<dbReference type="RefSeq" id="WP_145078214.1">
    <property type="nucleotide sequence ID" value="NZ_CP036298.1"/>
</dbReference>
<feature type="signal peptide" evidence="1">
    <location>
        <begin position="1"/>
        <end position="34"/>
    </location>
</feature>
<keyword evidence="1" id="KW-0732">Signal</keyword>
<feature type="chain" id="PRO_5021986381" evidence="1">
    <location>
        <begin position="35"/>
        <end position="503"/>
    </location>
</feature>
<accession>A0A518G7F3</accession>
<dbReference type="InterPro" id="IPR010870">
    <property type="entry name" value="Porin_O/P"/>
</dbReference>
<dbReference type="KEGG" id="ahel:Q31a_28300"/>
<dbReference type="Pfam" id="PF07396">
    <property type="entry name" value="Porin_O_P"/>
    <property type="match status" value="1"/>
</dbReference>
<gene>
    <name evidence="2" type="primary">oprP_1</name>
    <name evidence="2" type="ORF">Q31a_28300</name>
</gene>
<evidence type="ECO:0000256" key="1">
    <source>
        <dbReference type="SAM" id="SignalP"/>
    </source>
</evidence>
<dbReference type="EMBL" id="CP036298">
    <property type="protein sequence ID" value="QDV24512.1"/>
    <property type="molecule type" value="Genomic_DNA"/>
</dbReference>
<dbReference type="SUPFAM" id="SSF56935">
    <property type="entry name" value="Porins"/>
    <property type="match status" value="1"/>
</dbReference>
<proteinExistence type="predicted"/>
<reference evidence="2 3" key="1">
    <citation type="submission" date="2019-02" db="EMBL/GenBank/DDBJ databases">
        <title>Deep-cultivation of Planctomycetes and their phenomic and genomic characterization uncovers novel biology.</title>
        <authorList>
            <person name="Wiegand S."/>
            <person name="Jogler M."/>
            <person name="Boedeker C."/>
            <person name="Pinto D."/>
            <person name="Vollmers J."/>
            <person name="Rivas-Marin E."/>
            <person name="Kohn T."/>
            <person name="Peeters S.H."/>
            <person name="Heuer A."/>
            <person name="Rast P."/>
            <person name="Oberbeckmann S."/>
            <person name="Bunk B."/>
            <person name="Jeske O."/>
            <person name="Meyerdierks A."/>
            <person name="Storesund J.E."/>
            <person name="Kallscheuer N."/>
            <person name="Luecker S."/>
            <person name="Lage O.M."/>
            <person name="Pohl T."/>
            <person name="Merkel B.J."/>
            <person name="Hornburger P."/>
            <person name="Mueller R.-W."/>
            <person name="Bruemmer F."/>
            <person name="Labrenz M."/>
            <person name="Spormann A.M."/>
            <person name="Op den Camp H."/>
            <person name="Overmann J."/>
            <person name="Amann R."/>
            <person name="Jetten M.S.M."/>
            <person name="Mascher T."/>
            <person name="Medema M.H."/>
            <person name="Devos D.P."/>
            <person name="Kaster A.-K."/>
            <person name="Ovreas L."/>
            <person name="Rohde M."/>
            <person name="Galperin M.Y."/>
            <person name="Jogler C."/>
        </authorList>
    </citation>
    <scope>NUCLEOTIDE SEQUENCE [LARGE SCALE GENOMIC DNA]</scope>
    <source>
        <strain evidence="2 3">Q31a</strain>
    </source>
</reference>
<dbReference type="OrthoDB" id="9807854at2"/>
<sequence precursor="true">MNLRHTSLCQSGKFLHFLRLFAVLSSSFSTAAWAVSSPVLAQSPQSWEVNSQAEFSESSSPPSQWQQEATRLQQQIDELQALRIGPPTSSPTKLANDQSATSGMLWCTPPAMEKPKFPTARLTGFFQADALWASQSLDNRVAVGKGVAADGDVQDGADFRRARIAATGQAWDNIAYMLEMDFAFPGRPSFMDVWMDIDDVLGSNKLRIGQYRQPFGMDGLTSVKEMTFLERGLPFAFLPFRQIGTMLHGYREDELATWAISGFRFPTDTYGGNVGDNGGYGLASRITGLLFKEDEGNGLLHIGGGYSYIDPANDLIQYRNQPELFVGETGGGAALPTGVPTNLPPFVDTGLIATDHVNLANVELAMSYGSFYAQSEAIVAVVSRQDDSALTLPGAYANAGYFLTGESRPYNGKGGVFGRVQPNRSVGKDGGIGALELAGRWSYIDLNDKNIQGGRLNNLTSGLNWYINPNTKFQFNYIHAMLNSPINHRSNADLFAVRAQLDF</sequence>
<evidence type="ECO:0000313" key="3">
    <source>
        <dbReference type="Proteomes" id="UP000318017"/>
    </source>
</evidence>
<evidence type="ECO:0000313" key="2">
    <source>
        <dbReference type="EMBL" id="QDV24512.1"/>
    </source>
</evidence>
<dbReference type="AlphaFoldDB" id="A0A518G7F3"/>
<name>A0A518G7F3_9BACT</name>
<dbReference type="Gene3D" id="2.40.160.10">
    <property type="entry name" value="Porin"/>
    <property type="match status" value="1"/>
</dbReference>
<organism evidence="2 3">
    <name type="scientific">Aureliella helgolandensis</name>
    <dbReference type="NCBI Taxonomy" id="2527968"/>
    <lineage>
        <taxon>Bacteria</taxon>
        <taxon>Pseudomonadati</taxon>
        <taxon>Planctomycetota</taxon>
        <taxon>Planctomycetia</taxon>
        <taxon>Pirellulales</taxon>
        <taxon>Pirellulaceae</taxon>
        <taxon>Aureliella</taxon>
    </lineage>
</organism>
<protein>
    <submittedName>
        <fullName evidence="2">Porin P</fullName>
    </submittedName>
</protein>
<dbReference type="InterPro" id="IPR023614">
    <property type="entry name" value="Porin_dom_sf"/>
</dbReference>
<keyword evidence="3" id="KW-1185">Reference proteome</keyword>